<evidence type="ECO:0000313" key="2">
    <source>
        <dbReference type="Proteomes" id="UP000265520"/>
    </source>
</evidence>
<evidence type="ECO:0000313" key="1">
    <source>
        <dbReference type="EMBL" id="MCI16398.1"/>
    </source>
</evidence>
<keyword evidence="2" id="KW-1185">Reference proteome</keyword>
<reference evidence="1 2" key="1">
    <citation type="journal article" date="2018" name="Front. Plant Sci.">
        <title>Red Clover (Trifolium pratense) and Zigzag Clover (T. medium) - A Picture of Genomic Similarities and Differences.</title>
        <authorList>
            <person name="Dluhosova J."/>
            <person name="Istvanek J."/>
            <person name="Nedelnik J."/>
            <person name="Repkova J."/>
        </authorList>
    </citation>
    <scope>NUCLEOTIDE SEQUENCE [LARGE SCALE GENOMIC DNA]</scope>
    <source>
        <strain evidence="2">cv. 10/8</strain>
        <tissue evidence="1">Leaf</tissue>
    </source>
</reference>
<sequence length="142" mass="16666">MHISLLAKWRWRLISEKEPFWKGIIQAKYGRGRDLGEWVFREAPRASDSLWWKDLLKIGLVACFDWLHQIFFKKIGNGSTTLFWRDPWVGTTSLKDLFPHLRGRVDLEVGFQMEVDSLCVRRGISRKFGNFVDSNPTIINGR</sequence>
<dbReference type="Proteomes" id="UP000265520">
    <property type="component" value="Unassembled WGS sequence"/>
</dbReference>
<proteinExistence type="predicted"/>
<organism evidence="1 2">
    <name type="scientific">Trifolium medium</name>
    <dbReference type="NCBI Taxonomy" id="97028"/>
    <lineage>
        <taxon>Eukaryota</taxon>
        <taxon>Viridiplantae</taxon>
        <taxon>Streptophyta</taxon>
        <taxon>Embryophyta</taxon>
        <taxon>Tracheophyta</taxon>
        <taxon>Spermatophyta</taxon>
        <taxon>Magnoliopsida</taxon>
        <taxon>eudicotyledons</taxon>
        <taxon>Gunneridae</taxon>
        <taxon>Pentapetalae</taxon>
        <taxon>rosids</taxon>
        <taxon>fabids</taxon>
        <taxon>Fabales</taxon>
        <taxon>Fabaceae</taxon>
        <taxon>Papilionoideae</taxon>
        <taxon>50 kb inversion clade</taxon>
        <taxon>NPAAA clade</taxon>
        <taxon>Hologalegina</taxon>
        <taxon>IRL clade</taxon>
        <taxon>Trifolieae</taxon>
        <taxon>Trifolium</taxon>
    </lineage>
</organism>
<protein>
    <submittedName>
        <fullName evidence="1">Ribonuclease H protein</fullName>
    </submittedName>
</protein>
<dbReference type="AlphaFoldDB" id="A0A392PWB9"/>
<name>A0A392PWB9_9FABA</name>
<comment type="caution">
    <text evidence="1">The sequence shown here is derived from an EMBL/GenBank/DDBJ whole genome shotgun (WGS) entry which is preliminary data.</text>
</comment>
<dbReference type="EMBL" id="LXQA010100691">
    <property type="protein sequence ID" value="MCI16398.1"/>
    <property type="molecule type" value="Genomic_DNA"/>
</dbReference>
<accession>A0A392PWB9</accession>